<protein>
    <recommendedName>
        <fullName evidence="3">Ribosomal RNA methyltransferase FtsJ domain-containing protein</fullName>
    </recommendedName>
</protein>
<comment type="caution">
    <text evidence="1">The sequence shown here is derived from an EMBL/GenBank/DDBJ whole genome shotgun (WGS) entry which is preliminary data.</text>
</comment>
<feature type="non-terminal residue" evidence="1">
    <location>
        <position position="1"/>
    </location>
</feature>
<reference evidence="1 2" key="1">
    <citation type="submission" date="2024-01" db="EMBL/GenBank/DDBJ databases">
        <title>A draft genome for a cacao thread blight-causing isolate of Paramarasmius palmivorus.</title>
        <authorList>
            <person name="Baruah I.K."/>
            <person name="Bukari Y."/>
            <person name="Amoako-Attah I."/>
            <person name="Meinhardt L.W."/>
            <person name="Bailey B.A."/>
            <person name="Cohen S.P."/>
        </authorList>
    </citation>
    <scope>NUCLEOTIDE SEQUENCE [LARGE SCALE GENOMIC DNA]</scope>
    <source>
        <strain evidence="1 2">GH-12</strain>
    </source>
</reference>
<proteinExistence type="predicted"/>
<evidence type="ECO:0000313" key="1">
    <source>
        <dbReference type="EMBL" id="KAK7043987.1"/>
    </source>
</evidence>
<dbReference type="Gene3D" id="3.40.50.12760">
    <property type="match status" value="1"/>
</dbReference>
<accession>A0AAW0CXI7</accession>
<name>A0AAW0CXI7_9AGAR</name>
<dbReference type="AlphaFoldDB" id="A0AAW0CXI7"/>
<sequence length="249" mass="27658">CCPGGFSSYILSRYPLASGTGISLPVESGGHACLLEDDFLHRYNLIWADVTSFQLGPAYINSPSLLPFPFAPDTPPFNLVILDGHPLRTAGDSVHLIGDRLLVSSLILGLFSISPGGTIILKLSMPDRKITAQIIYILDMLSGDLRTWKPVDIHATRSTFYAIATGVGTGKEARRYGEYLKRFKELWEELMFGGDSGQGRQLEPEDLNFAVTEWSMKGYVDRYNKLCQHIWEVEAASLAQWHEARSNGF</sequence>
<gene>
    <name evidence="1" type="ORF">VNI00_008155</name>
</gene>
<dbReference type="EMBL" id="JAYKXP010000027">
    <property type="protein sequence ID" value="KAK7043987.1"/>
    <property type="molecule type" value="Genomic_DNA"/>
</dbReference>
<evidence type="ECO:0008006" key="3">
    <source>
        <dbReference type="Google" id="ProtNLM"/>
    </source>
</evidence>
<dbReference type="Proteomes" id="UP001383192">
    <property type="component" value="Unassembled WGS sequence"/>
</dbReference>
<keyword evidence="2" id="KW-1185">Reference proteome</keyword>
<organism evidence="1 2">
    <name type="scientific">Paramarasmius palmivorus</name>
    <dbReference type="NCBI Taxonomy" id="297713"/>
    <lineage>
        <taxon>Eukaryota</taxon>
        <taxon>Fungi</taxon>
        <taxon>Dikarya</taxon>
        <taxon>Basidiomycota</taxon>
        <taxon>Agaricomycotina</taxon>
        <taxon>Agaricomycetes</taxon>
        <taxon>Agaricomycetidae</taxon>
        <taxon>Agaricales</taxon>
        <taxon>Marasmiineae</taxon>
        <taxon>Marasmiaceae</taxon>
        <taxon>Paramarasmius</taxon>
    </lineage>
</organism>
<evidence type="ECO:0000313" key="2">
    <source>
        <dbReference type="Proteomes" id="UP001383192"/>
    </source>
</evidence>